<dbReference type="EMBL" id="CAHP01000016">
    <property type="protein sequence ID" value="CCG41035.1"/>
    <property type="molecule type" value="Genomic_DNA"/>
</dbReference>
<evidence type="ECO:0000256" key="1">
    <source>
        <dbReference type="SAM" id="MobiDB-lite"/>
    </source>
</evidence>
<evidence type="ECO:0000256" key="2">
    <source>
        <dbReference type="SAM" id="SignalP"/>
    </source>
</evidence>
<keyword evidence="4" id="KW-1185">Reference proteome</keyword>
<name>H8FRP7_MAGML</name>
<gene>
    <name evidence="3" type="ORF">PHAMO_230027</name>
</gene>
<proteinExistence type="predicted"/>
<evidence type="ECO:0000313" key="4">
    <source>
        <dbReference type="Proteomes" id="UP000004169"/>
    </source>
</evidence>
<feature type="signal peptide" evidence="2">
    <location>
        <begin position="1"/>
        <end position="22"/>
    </location>
</feature>
<dbReference type="AlphaFoldDB" id="H8FRP7"/>
<feature type="region of interest" description="Disordered" evidence="1">
    <location>
        <begin position="135"/>
        <end position="172"/>
    </location>
</feature>
<evidence type="ECO:0008006" key="5">
    <source>
        <dbReference type="Google" id="ProtNLM"/>
    </source>
</evidence>
<dbReference type="eggNOG" id="ENOG50331XC">
    <property type="taxonomic scope" value="Bacteria"/>
</dbReference>
<comment type="caution">
    <text evidence="3">The sequence shown here is derived from an EMBL/GenBank/DDBJ whole genome shotgun (WGS) entry which is preliminary data.</text>
</comment>
<accession>H8FRP7</accession>
<feature type="chain" id="PRO_5003612973" description="Lipoprotein" evidence="2">
    <location>
        <begin position="23"/>
        <end position="172"/>
    </location>
</feature>
<sequence length="172" mass="18521">MMRPIVRLIATLAILLPLLTQTGCTRSSSPTNSGDPQLVTDIPLPSGAGIDQDRSLILSDRDRWTGRVVMVLTNSANDMTNFYQTQMPNFGWQPVMSITSEASILTYLRGDRAATVQIERRTVLGSVVTITVAPRQSDGASTGGGDYAAPVPRSAPAERIRSEPLPAPSARR</sequence>
<reference evidence="3 4" key="1">
    <citation type="journal article" date="2012" name="J. Bacteriol.">
        <title>Draft Genome Sequence of the Purple Photosynthetic Bacterium Phaeospirillum molischianum DSM120, a Particularly Versatile Bacterium.</title>
        <authorList>
            <person name="Duquesne K."/>
            <person name="Prima V."/>
            <person name="Ji B."/>
            <person name="Rouy Z."/>
            <person name="Medigue C."/>
            <person name="Talla E."/>
            <person name="Sturgis J.N."/>
        </authorList>
    </citation>
    <scope>NUCLEOTIDE SEQUENCE [LARGE SCALE GENOMIC DNA]</scope>
    <source>
        <strain evidence="4">DSM120</strain>
    </source>
</reference>
<keyword evidence="2" id="KW-0732">Signal</keyword>
<protein>
    <recommendedName>
        <fullName evidence="5">Lipoprotein</fullName>
    </recommendedName>
</protein>
<organism evidence="3 4">
    <name type="scientific">Magnetospirillum molischianum DSM 120</name>
    <dbReference type="NCBI Taxonomy" id="1150626"/>
    <lineage>
        <taxon>Bacteria</taxon>
        <taxon>Pseudomonadati</taxon>
        <taxon>Pseudomonadota</taxon>
        <taxon>Alphaproteobacteria</taxon>
        <taxon>Rhodospirillales</taxon>
        <taxon>Rhodospirillaceae</taxon>
        <taxon>Magnetospirillum</taxon>
    </lineage>
</organism>
<dbReference type="Proteomes" id="UP000004169">
    <property type="component" value="Unassembled WGS sequence"/>
</dbReference>
<evidence type="ECO:0000313" key="3">
    <source>
        <dbReference type="EMBL" id="CCG41035.1"/>
    </source>
</evidence>